<dbReference type="RefSeq" id="WP_200351061.1">
    <property type="nucleotide sequence ID" value="NZ_BAABHZ010000006.1"/>
</dbReference>
<proteinExistence type="predicted"/>
<evidence type="ECO:0000256" key="1">
    <source>
        <dbReference type="SAM" id="MobiDB-lite"/>
    </source>
</evidence>
<reference evidence="2" key="1">
    <citation type="submission" date="2021-01" db="EMBL/GenBank/DDBJ databases">
        <title>Modified the classification status of verrucomicrobia.</title>
        <authorList>
            <person name="Feng X."/>
        </authorList>
    </citation>
    <scope>NUCLEOTIDE SEQUENCE</scope>
    <source>
        <strain evidence="2">JCM 18052</strain>
    </source>
</reference>
<evidence type="ECO:0000313" key="3">
    <source>
        <dbReference type="Proteomes" id="UP000600139"/>
    </source>
</evidence>
<sequence>MKTPIILASLSAVGLLSGYGVRRLASENSPATGRQTSLSAEAAPVNASTADVPGRPEKTISAGKPTLPEISVTRSTDTVASILALDPAKNYARIALWTGSASEGDLAEYWAGYKGGKRSVDVTDLIFLNWTRRNPQAAVAAVAGTGDDRYAWWSWAANDPQAALTASLSAGKGQQEQVACGIGDFNPDWLRTHLGQIPEEFRDDAFNRMRNWPDGQNPLESLKFMKENGMGFDHETFKSLVRKDPWTALDYLKENPAAGRQMYSSDNEAMTALVSILSQERPEDLERLAVQTPPGEAKRKMEQALFDRLLETDPAAALDQARETEAPLIAAQRMAKVALGVAATNPEKAFQIAGEILKANPVQLDIQRRIETANGSSWSVEAGAATELLNVLFSKDREKVLKLMDESCGDQKRPEVLYEYSGKWAESDLAGFTEWTNQQTGRLRGIAAQQIGNKLAGQGSYEEAIEWAATGTLPPEQAYTNILYQWSKTDSAAAAAWLDGSSLTDKQKNDYRSFLKNFPR</sequence>
<gene>
    <name evidence="2" type="ORF">JIN84_10815</name>
</gene>
<dbReference type="EMBL" id="JAENIK010000011">
    <property type="protein sequence ID" value="MBK1816104.1"/>
    <property type="molecule type" value="Genomic_DNA"/>
</dbReference>
<accession>A0A934R3B1</accession>
<organism evidence="2 3">
    <name type="scientific">Luteolibacter yonseiensis</name>
    <dbReference type="NCBI Taxonomy" id="1144680"/>
    <lineage>
        <taxon>Bacteria</taxon>
        <taxon>Pseudomonadati</taxon>
        <taxon>Verrucomicrobiota</taxon>
        <taxon>Verrucomicrobiia</taxon>
        <taxon>Verrucomicrobiales</taxon>
        <taxon>Verrucomicrobiaceae</taxon>
        <taxon>Luteolibacter</taxon>
    </lineage>
</organism>
<keyword evidence="3" id="KW-1185">Reference proteome</keyword>
<name>A0A934R3B1_9BACT</name>
<protein>
    <submittedName>
        <fullName evidence="2">Uncharacterized protein</fullName>
    </submittedName>
</protein>
<dbReference type="AlphaFoldDB" id="A0A934R3B1"/>
<evidence type="ECO:0000313" key="2">
    <source>
        <dbReference type="EMBL" id="MBK1816104.1"/>
    </source>
</evidence>
<feature type="region of interest" description="Disordered" evidence="1">
    <location>
        <begin position="27"/>
        <end position="63"/>
    </location>
</feature>
<feature type="compositionally biased region" description="Polar residues" evidence="1">
    <location>
        <begin position="27"/>
        <end position="39"/>
    </location>
</feature>
<comment type="caution">
    <text evidence="2">The sequence shown here is derived from an EMBL/GenBank/DDBJ whole genome shotgun (WGS) entry which is preliminary data.</text>
</comment>
<dbReference type="Proteomes" id="UP000600139">
    <property type="component" value="Unassembled WGS sequence"/>
</dbReference>